<feature type="non-terminal residue" evidence="2">
    <location>
        <position position="79"/>
    </location>
</feature>
<evidence type="ECO:0000256" key="1">
    <source>
        <dbReference type="SAM" id="MobiDB-lite"/>
    </source>
</evidence>
<gene>
    <name evidence="2" type="ORF">AVDCRST_MAG93-6105</name>
</gene>
<feature type="compositionally biased region" description="Basic and acidic residues" evidence="1">
    <location>
        <begin position="15"/>
        <end position="41"/>
    </location>
</feature>
<accession>A0A6J4LDT2</accession>
<evidence type="ECO:0000313" key="2">
    <source>
        <dbReference type="EMBL" id="CAA9328967.1"/>
    </source>
</evidence>
<reference evidence="2" key="1">
    <citation type="submission" date="2020-02" db="EMBL/GenBank/DDBJ databases">
        <authorList>
            <person name="Meier V. D."/>
        </authorList>
    </citation>
    <scope>NUCLEOTIDE SEQUENCE</scope>
    <source>
        <strain evidence="2">AVDCRST_MAG93</strain>
    </source>
</reference>
<dbReference type="AlphaFoldDB" id="A0A6J4LDT2"/>
<feature type="non-terminal residue" evidence="2">
    <location>
        <position position="1"/>
    </location>
</feature>
<feature type="region of interest" description="Disordered" evidence="1">
    <location>
        <begin position="1"/>
        <end position="79"/>
    </location>
</feature>
<name>A0A6J4LDT2_9CHLR</name>
<proteinExistence type="predicted"/>
<dbReference type="EMBL" id="CADCTR010002053">
    <property type="protein sequence ID" value="CAA9328967.1"/>
    <property type="molecule type" value="Genomic_DNA"/>
</dbReference>
<organism evidence="2">
    <name type="scientific">uncultured Chloroflexia bacterium</name>
    <dbReference type="NCBI Taxonomy" id="1672391"/>
    <lineage>
        <taxon>Bacteria</taxon>
        <taxon>Bacillati</taxon>
        <taxon>Chloroflexota</taxon>
        <taxon>Chloroflexia</taxon>
        <taxon>environmental samples</taxon>
    </lineage>
</organism>
<sequence length="79" mass="8840">APSRHLHPRPALSRNTREAGPHRDSARPVQRDARHRSEGSRDSGAQRLGHSRTQGLRYGEPGKRRHSGAYGRDSAWGPR</sequence>
<protein>
    <submittedName>
        <fullName evidence="2">Uncharacterized protein</fullName>
    </submittedName>
</protein>